<evidence type="ECO:0000256" key="2">
    <source>
        <dbReference type="ARBA" id="ARBA00023002"/>
    </source>
</evidence>
<sequence>MASKYDKNTTGSQLVNDLRTSITGKVVLVTGTSPGGIGAFYCTAVANAKPSILILAGRVLKTIQETADQIKAENPNVAIKTLVIDLASLESVRKAAAEVNGWVDVPYIDVLVNNAGIMAVPYTKTVDGFERQFATNHLGPFLFTNLILSKVLASAHKRVVMVSSGGHRYNSVRFGDYGFAEGKNYNKWWAYGQAKTAVCLTAIYLAKKLGGRDHNGAYLYEGHVANQYEDEVMPWATNEIEADKTWKLSEKLVGQEFAY</sequence>
<dbReference type="HOGENOM" id="CLU_010194_44_0_1"/>
<dbReference type="InterPro" id="IPR002347">
    <property type="entry name" value="SDR_fam"/>
</dbReference>
<keyword evidence="2" id="KW-0560">Oxidoreductase</keyword>
<name>R8BNI0_PHAM7</name>
<evidence type="ECO:0000313" key="4">
    <source>
        <dbReference type="Proteomes" id="UP000014074"/>
    </source>
</evidence>
<dbReference type="Proteomes" id="UP000014074">
    <property type="component" value="Unassembled WGS sequence"/>
</dbReference>
<dbReference type="RefSeq" id="XP_007914260.1">
    <property type="nucleotide sequence ID" value="XM_007916069.1"/>
</dbReference>
<dbReference type="KEGG" id="tmn:UCRPA7_3507"/>
<dbReference type="PANTHER" id="PTHR24320:SF283">
    <property type="entry name" value="RETINOL DEHYDROGENASE 11"/>
    <property type="match status" value="1"/>
</dbReference>
<organism evidence="3 4">
    <name type="scientific">Phaeoacremonium minimum (strain UCR-PA7)</name>
    <name type="common">Esca disease fungus</name>
    <name type="synonym">Togninia minima</name>
    <dbReference type="NCBI Taxonomy" id="1286976"/>
    <lineage>
        <taxon>Eukaryota</taxon>
        <taxon>Fungi</taxon>
        <taxon>Dikarya</taxon>
        <taxon>Ascomycota</taxon>
        <taxon>Pezizomycotina</taxon>
        <taxon>Sordariomycetes</taxon>
        <taxon>Sordariomycetidae</taxon>
        <taxon>Togniniales</taxon>
        <taxon>Togniniaceae</taxon>
        <taxon>Phaeoacremonium</taxon>
    </lineage>
</organism>
<dbReference type="OrthoDB" id="191139at2759"/>
<dbReference type="GO" id="GO:0016491">
    <property type="term" value="F:oxidoreductase activity"/>
    <property type="evidence" value="ECO:0007669"/>
    <property type="project" value="UniProtKB-KW"/>
</dbReference>
<dbReference type="eggNOG" id="KOG1208">
    <property type="taxonomic scope" value="Eukaryota"/>
</dbReference>
<comment type="similarity">
    <text evidence="1">Belongs to the short-chain dehydrogenases/reductases (SDR) family.</text>
</comment>
<dbReference type="EMBL" id="KB933059">
    <property type="protein sequence ID" value="EOO00902.1"/>
    <property type="molecule type" value="Genomic_DNA"/>
</dbReference>
<protein>
    <submittedName>
        <fullName evidence="3">Putative retinol dehydrogenase 13 protein</fullName>
    </submittedName>
</protein>
<dbReference type="SUPFAM" id="SSF51735">
    <property type="entry name" value="NAD(P)-binding Rossmann-fold domains"/>
    <property type="match status" value="1"/>
</dbReference>
<evidence type="ECO:0000313" key="3">
    <source>
        <dbReference type="EMBL" id="EOO00902.1"/>
    </source>
</evidence>
<dbReference type="Gene3D" id="3.40.50.720">
    <property type="entry name" value="NAD(P)-binding Rossmann-like Domain"/>
    <property type="match status" value="1"/>
</dbReference>
<proteinExistence type="inferred from homology"/>
<evidence type="ECO:0000256" key="1">
    <source>
        <dbReference type="ARBA" id="ARBA00006484"/>
    </source>
</evidence>
<accession>R8BNI0</accession>
<keyword evidence="4" id="KW-1185">Reference proteome</keyword>
<dbReference type="InterPro" id="IPR036291">
    <property type="entry name" value="NAD(P)-bd_dom_sf"/>
</dbReference>
<reference evidence="4" key="1">
    <citation type="journal article" date="2013" name="Genome Announc.">
        <title>Draft genome sequence of the ascomycete Phaeoacremonium aleophilum strain UCR-PA7, a causal agent of the esca disease complex in grapevines.</title>
        <authorList>
            <person name="Blanco-Ulate B."/>
            <person name="Rolshausen P."/>
            <person name="Cantu D."/>
        </authorList>
    </citation>
    <scope>NUCLEOTIDE SEQUENCE [LARGE SCALE GENOMIC DNA]</scope>
    <source>
        <strain evidence="4">UCR-PA7</strain>
    </source>
</reference>
<dbReference type="Pfam" id="PF00106">
    <property type="entry name" value="adh_short"/>
    <property type="match status" value="1"/>
</dbReference>
<gene>
    <name evidence="3" type="ORF">UCRPA7_3507</name>
</gene>
<dbReference type="PANTHER" id="PTHR24320">
    <property type="entry name" value="RETINOL DEHYDROGENASE"/>
    <property type="match status" value="1"/>
</dbReference>
<dbReference type="GeneID" id="19323862"/>
<dbReference type="AlphaFoldDB" id="R8BNI0"/>